<name>M1DKU7_SOLTU</name>
<protein>
    <submittedName>
        <fullName evidence="1">Integrase core domain containing protein</fullName>
    </submittedName>
</protein>
<keyword evidence="2" id="KW-1185">Reference proteome</keyword>
<organism evidence="1 2">
    <name type="scientific">Solanum tuberosum</name>
    <name type="common">Potato</name>
    <dbReference type="NCBI Taxonomy" id="4113"/>
    <lineage>
        <taxon>Eukaryota</taxon>
        <taxon>Viridiplantae</taxon>
        <taxon>Streptophyta</taxon>
        <taxon>Embryophyta</taxon>
        <taxon>Tracheophyta</taxon>
        <taxon>Spermatophyta</taxon>
        <taxon>Magnoliopsida</taxon>
        <taxon>eudicotyledons</taxon>
        <taxon>Gunneridae</taxon>
        <taxon>Pentapetalae</taxon>
        <taxon>asterids</taxon>
        <taxon>lamiids</taxon>
        <taxon>Solanales</taxon>
        <taxon>Solanaceae</taxon>
        <taxon>Solanoideae</taxon>
        <taxon>Solaneae</taxon>
        <taxon>Solanum</taxon>
    </lineage>
</organism>
<dbReference type="PaxDb" id="4113-PGSC0003DMT400090640"/>
<proteinExistence type="predicted"/>
<sequence>MSGYAKFMKELVTKKRVVSFENDEKMQHCSAIATRSMKQESNLKSVSVVNYIVEQGSEVSIKERLGVDALSAVIMNFDVDGIDDYD</sequence>
<dbReference type="EnsemblPlants" id="PGSC0003DMT400090640">
    <property type="protein sequence ID" value="PGSC0003DMT400090640"/>
    <property type="gene ID" value="PGSC0003DMG400040211"/>
</dbReference>
<evidence type="ECO:0000313" key="2">
    <source>
        <dbReference type="Proteomes" id="UP000011115"/>
    </source>
</evidence>
<accession>M1DKU7</accession>
<dbReference type="Gramene" id="PGSC0003DMT400090640">
    <property type="protein sequence ID" value="PGSC0003DMT400090640"/>
    <property type="gene ID" value="PGSC0003DMG400040211"/>
</dbReference>
<dbReference type="Proteomes" id="UP000011115">
    <property type="component" value="Unassembled WGS sequence"/>
</dbReference>
<dbReference type="InParanoid" id="M1DKU7"/>
<reference evidence="1" key="2">
    <citation type="submission" date="2015-06" db="UniProtKB">
        <authorList>
            <consortium name="EnsemblPlants"/>
        </authorList>
    </citation>
    <scope>IDENTIFICATION</scope>
    <source>
        <strain evidence="1">DM1-3 516 R44</strain>
    </source>
</reference>
<reference evidence="2" key="1">
    <citation type="journal article" date="2011" name="Nature">
        <title>Genome sequence and analysis of the tuber crop potato.</title>
        <authorList>
            <consortium name="The Potato Genome Sequencing Consortium"/>
        </authorList>
    </citation>
    <scope>NUCLEOTIDE SEQUENCE [LARGE SCALE GENOMIC DNA]</scope>
    <source>
        <strain evidence="2">cv. DM1-3 516 R44</strain>
    </source>
</reference>
<dbReference type="HOGENOM" id="CLU_2642850_0_0_1"/>
<dbReference type="AlphaFoldDB" id="M1DKU7"/>
<evidence type="ECO:0000313" key="1">
    <source>
        <dbReference type="EnsemblPlants" id="PGSC0003DMT400090640"/>
    </source>
</evidence>